<gene>
    <name evidence="1" type="ORF">SAMN05421841_2866</name>
</gene>
<protein>
    <submittedName>
        <fullName evidence="1">Uncharacterized protein</fullName>
    </submittedName>
</protein>
<dbReference type="EMBL" id="FOIU01000002">
    <property type="protein sequence ID" value="SEW41753.1"/>
    <property type="molecule type" value="Genomic_DNA"/>
</dbReference>
<organism evidence="1 2">
    <name type="scientific">Chryseobacterium wanjuense</name>
    <dbReference type="NCBI Taxonomy" id="356305"/>
    <lineage>
        <taxon>Bacteria</taxon>
        <taxon>Pseudomonadati</taxon>
        <taxon>Bacteroidota</taxon>
        <taxon>Flavobacteriia</taxon>
        <taxon>Flavobacteriales</taxon>
        <taxon>Weeksellaceae</taxon>
        <taxon>Chryseobacterium group</taxon>
        <taxon>Chryseobacterium</taxon>
    </lineage>
</organism>
<keyword evidence="2" id="KW-1185">Reference proteome</keyword>
<dbReference type="RefSeq" id="WP_089793674.1">
    <property type="nucleotide sequence ID" value="NZ_FOIU01000002.1"/>
</dbReference>
<dbReference type="Proteomes" id="UP000199469">
    <property type="component" value="Unassembled WGS sequence"/>
</dbReference>
<dbReference type="STRING" id="356305.SAMN05421841_2866"/>
<evidence type="ECO:0000313" key="1">
    <source>
        <dbReference type="EMBL" id="SEW41753.1"/>
    </source>
</evidence>
<evidence type="ECO:0000313" key="2">
    <source>
        <dbReference type="Proteomes" id="UP000199469"/>
    </source>
</evidence>
<reference evidence="2" key="1">
    <citation type="submission" date="2016-10" db="EMBL/GenBank/DDBJ databases">
        <authorList>
            <person name="Varghese N."/>
            <person name="Submissions S."/>
        </authorList>
    </citation>
    <scope>NUCLEOTIDE SEQUENCE [LARGE SCALE GENOMIC DNA]</scope>
    <source>
        <strain evidence="2">DSM 17724</strain>
    </source>
</reference>
<sequence>MKKITIKREYNQGITILKVLSYFRDKNIIQSIEEIGNYLDSYEKYDKVEINGDSDKINLVIEELNEYGVIYEVN</sequence>
<proteinExistence type="predicted"/>
<accession>A0A1I0RLG2</accession>
<dbReference type="AlphaFoldDB" id="A0A1I0RLG2"/>
<name>A0A1I0RLG2_9FLAO</name>